<gene>
    <name evidence="1" type="ORF">NPIL_156311</name>
</gene>
<sequence length="111" mass="12785">MIKENYSSGLEKVSVLLKKLDVILLRFRSVLCHSSLTAPHTLVIDASKIAVVATMQHTSNVMWTSDIRHLNAVTNPYKYLSCSKTVSRTVLTFWRKRELFLKKLWLYISSN</sequence>
<name>A0A8X6THI1_NEPPI</name>
<evidence type="ECO:0000313" key="2">
    <source>
        <dbReference type="Proteomes" id="UP000887013"/>
    </source>
</evidence>
<organism evidence="1 2">
    <name type="scientific">Nephila pilipes</name>
    <name type="common">Giant wood spider</name>
    <name type="synonym">Nephila maculata</name>
    <dbReference type="NCBI Taxonomy" id="299642"/>
    <lineage>
        <taxon>Eukaryota</taxon>
        <taxon>Metazoa</taxon>
        <taxon>Ecdysozoa</taxon>
        <taxon>Arthropoda</taxon>
        <taxon>Chelicerata</taxon>
        <taxon>Arachnida</taxon>
        <taxon>Araneae</taxon>
        <taxon>Araneomorphae</taxon>
        <taxon>Entelegynae</taxon>
        <taxon>Araneoidea</taxon>
        <taxon>Nephilidae</taxon>
        <taxon>Nephila</taxon>
    </lineage>
</organism>
<reference evidence="1" key="1">
    <citation type="submission" date="2020-08" db="EMBL/GenBank/DDBJ databases">
        <title>Multicomponent nature underlies the extraordinary mechanical properties of spider dragline silk.</title>
        <authorList>
            <person name="Kono N."/>
            <person name="Nakamura H."/>
            <person name="Mori M."/>
            <person name="Yoshida Y."/>
            <person name="Ohtoshi R."/>
            <person name="Malay A.D."/>
            <person name="Moran D.A.P."/>
            <person name="Tomita M."/>
            <person name="Numata K."/>
            <person name="Arakawa K."/>
        </authorList>
    </citation>
    <scope>NUCLEOTIDE SEQUENCE</scope>
</reference>
<dbReference type="Proteomes" id="UP000887013">
    <property type="component" value="Unassembled WGS sequence"/>
</dbReference>
<accession>A0A8X6THI1</accession>
<dbReference type="EMBL" id="BMAW01010135">
    <property type="protein sequence ID" value="GFT17484.1"/>
    <property type="molecule type" value="Genomic_DNA"/>
</dbReference>
<protein>
    <submittedName>
        <fullName evidence="1">Uncharacterized protein</fullName>
    </submittedName>
</protein>
<dbReference type="AlphaFoldDB" id="A0A8X6THI1"/>
<proteinExistence type="predicted"/>
<comment type="caution">
    <text evidence="1">The sequence shown here is derived from an EMBL/GenBank/DDBJ whole genome shotgun (WGS) entry which is preliminary data.</text>
</comment>
<keyword evidence="2" id="KW-1185">Reference proteome</keyword>
<evidence type="ECO:0000313" key="1">
    <source>
        <dbReference type="EMBL" id="GFT17484.1"/>
    </source>
</evidence>